<reference evidence="2 3" key="1">
    <citation type="submission" date="2020-08" db="EMBL/GenBank/DDBJ databases">
        <title>Genomic Encyclopedia of Type Strains, Phase IV (KMG-IV): sequencing the most valuable type-strain genomes for metagenomic binning, comparative biology and taxonomic classification.</title>
        <authorList>
            <person name="Goeker M."/>
        </authorList>
    </citation>
    <scope>NUCLEOTIDE SEQUENCE [LARGE SCALE GENOMIC DNA]</scope>
    <source>
        <strain evidence="2 3">DSM 25079</strain>
    </source>
</reference>
<feature type="compositionally biased region" description="Low complexity" evidence="1">
    <location>
        <begin position="178"/>
        <end position="192"/>
    </location>
</feature>
<accession>A0A7W9EFQ5</accession>
<dbReference type="AlphaFoldDB" id="A0A7W9EFQ5"/>
<feature type="region of interest" description="Disordered" evidence="1">
    <location>
        <begin position="1"/>
        <end position="47"/>
    </location>
</feature>
<dbReference type="EMBL" id="JACIJC010000006">
    <property type="protein sequence ID" value="MBB5687512.1"/>
    <property type="molecule type" value="Genomic_DNA"/>
</dbReference>
<organism evidence="2 3">
    <name type="scientific">Sphingobium boeckii</name>
    <dbReference type="NCBI Taxonomy" id="1082345"/>
    <lineage>
        <taxon>Bacteria</taxon>
        <taxon>Pseudomonadati</taxon>
        <taxon>Pseudomonadota</taxon>
        <taxon>Alphaproteobacteria</taxon>
        <taxon>Sphingomonadales</taxon>
        <taxon>Sphingomonadaceae</taxon>
        <taxon>Sphingobium</taxon>
    </lineage>
</organism>
<gene>
    <name evidence="2" type="ORF">FHS49_003554</name>
</gene>
<dbReference type="Proteomes" id="UP000549617">
    <property type="component" value="Unassembled WGS sequence"/>
</dbReference>
<sequence>MSKHTPRKAFAPVADACDPPPPASPHPASLPAAIDDDAPPPEPYDPTDYRWVPVRRKPRLDGWTEEKQRRFIETLADTGLVNVAAGAVGMSRESAYRLRRSAHGAAFARAWDAARHHAGGLIEDIAFERAIEGTEIEVLDRFGNVMATRLVHDNRLLKYLLSHLRPERYGRDRHLAITPPALTTPAPSTSAAQSEPGLEGAPQAAAVPALEESLRAMEPALPAPPEQLLDAETLADELDLAEMADGILPHFLAEQRRPKTEPEIAAEAAAAREARGLAAMLKHKAGGIQTHEEFADECYYLDPVSNARPLCRSRRKTPTV</sequence>
<evidence type="ECO:0000313" key="2">
    <source>
        <dbReference type="EMBL" id="MBB5687512.1"/>
    </source>
</evidence>
<name>A0A7W9EFQ5_9SPHN</name>
<dbReference type="RefSeq" id="WP_184021338.1">
    <property type="nucleotide sequence ID" value="NZ_JACIJC010000006.1"/>
</dbReference>
<comment type="caution">
    <text evidence="2">The sequence shown here is derived from an EMBL/GenBank/DDBJ whole genome shotgun (WGS) entry which is preliminary data.</text>
</comment>
<evidence type="ECO:0008006" key="4">
    <source>
        <dbReference type="Google" id="ProtNLM"/>
    </source>
</evidence>
<feature type="region of interest" description="Disordered" evidence="1">
    <location>
        <begin position="178"/>
        <end position="206"/>
    </location>
</feature>
<protein>
    <recommendedName>
        <fullName evidence="4">Terminase small subunit</fullName>
    </recommendedName>
</protein>
<evidence type="ECO:0000313" key="3">
    <source>
        <dbReference type="Proteomes" id="UP000549617"/>
    </source>
</evidence>
<evidence type="ECO:0000256" key="1">
    <source>
        <dbReference type="SAM" id="MobiDB-lite"/>
    </source>
</evidence>
<keyword evidence="3" id="KW-1185">Reference proteome</keyword>
<proteinExistence type="predicted"/>